<evidence type="ECO:0000313" key="3">
    <source>
        <dbReference type="Proteomes" id="UP000652761"/>
    </source>
</evidence>
<gene>
    <name evidence="2" type="ORF">Taro_049061</name>
</gene>
<proteinExistence type="predicted"/>
<comment type="caution">
    <text evidence="2">The sequence shown here is derived from an EMBL/GenBank/DDBJ whole genome shotgun (WGS) entry which is preliminary data.</text>
</comment>
<dbReference type="OrthoDB" id="757625at2759"/>
<dbReference type="EMBL" id="NMUH01006846">
    <property type="protein sequence ID" value="MQM16107.1"/>
    <property type="molecule type" value="Genomic_DNA"/>
</dbReference>
<evidence type="ECO:0000313" key="2">
    <source>
        <dbReference type="EMBL" id="MQM16107.1"/>
    </source>
</evidence>
<sequence length="98" mass="10601">MLKNMRRLQRWTSCLLCSSSARPPTSLASRARPRSGSGPGSPRMAPTRAAGAAAAEQGKLPQQRQGGPEAQEKKQAQGRPWLTPEFDGLNCFETIVSH</sequence>
<feature type="compositionally biased region" description="Low complexity" evidence="1">
    <location>
        <begin position="28"/>
        <end position="55"/>
    </location>
</feature>
<keyword evidence="3" id="KW-1185">Reference proteome</keyword>
<evidence type="ECO:0000256" key="1">
    <source>
        <dbReference type="SAM" id="MobiDB-lite"/>
    </source>
</evidence>
<accession>A0A843X9Z3</accession>
<feature type="compositionally biased region" description="Polar residues" evidence="1">
    <location>
        <begin position="18"/>
        <end position="27"/>
    </location>
</feature>
<organism evidence="2 3">
    <name type="scientific">Colocasia esculenta</name>
    <name type="common">Wild taro</name>
    <name type="synonym">Arum esculentum</name>
    <dbReference type="NCBI Taxonomy" id="4460"/>
    <lineage>
        <taxon>Eukaryota</taxon>
        <taxon>Viridiplantae</taxon>
        <taxon>Streptophyta</taxon>
        <taxon>Embryophyta</taxon>
        <taxon>Tracheophyta</taxon>
        <taxon>Spermatophyta</taxon>
        <taxon>Magnoliopsida</taxon>
        <taxon>Liliopsida</taxon>
        <taxon>Araceae</taxon>
        <taxon>Aroideae</taxon>
        <taxon>Colocasieae</taxon>
        <taxon>Colocasia</taxon>
    </lineage>
</organism>
<dbReference type="AlphaFoldDB" id="A0A843X9Z3"/>
<reference evidence="2" key="1">
    <citation type="submission" date="2017-07" db="EMBL/GenBank/DDBJ databases">
        <title>Taro Niue Genome Assembly and Annotation.</title>
        <authorList>
            <person name="Atibalentja N."/>
            <person name="Keating K."/>
            <person name="Fields C.J."/>
        </authorList>
    </citation>
    <scope>NUCLEOTIDE SEQUENCE</scope>
    <source>
        <strain evidence="2">Niue_2</strain>
        <tissue evidence="2">Leaf</tissue>
    </source>
</reference>
<name>A0A843X9Z3_COLES</name>
<feature type="region of interest" description="Disordered" evidence="1">
    <location>
        <begin position="18"/>
        <end position="86"/>
    </location>
</feature>
<protein>
    <submittedName>
        <fullName evidence="2">Uncharacterized protein</fullName>
    </submittedName>
</protein>
<dbReference type="Proteomes" id="UP000652761">
    <property type="component" value="Unassembled WGS sequence"/>
</dbReference>